<name>A0A8H5B6K5_9AGAR</name>
<gene>
    <name evidence="5" type="ORF">D9619_006422</name>
</gene>
<comment type="subcellular location">
    <subcellularLocation>
        <location evidence="1">Mitochondrion</location>
    </subcellularLocation>
</comment>
<proteinExistence type="inferred from homology"/>
<dbReference type="PANTHER" id="PTHR28163:SF1">
    <property type="entry name" value="PROTEIN PET117 HOMOLOG, MITOCHONDRIAL"/>
    <property type="match status" value="1"/>
</dbReference>
<dbReference type="Proteomes" id="UP000567179">
    <property type="component" value="Unassembled WGS sequence"/>
</dbReference>
<dbReference type="PANTHER" id="PTHR28163">
    <property type="entry name" value="PROTEIN PET117 HOMOLOG, MITOCHONDRIAL"/>
    <property type="match status" value="1"/>
</dbReference>
<dbReference type="GO" id="GO:0033617">
    <property type="term" value="P:mitochondrial respiratory chain complex IV assembly"/>
    <property type="evidence" value="ECO:0007669"/>
    <property type="project" value="TreeGrafter"/>
</dbReference>
<sequence>MADRRAKATLIGAVAFSALVIFGVHFQQHQERQTMYQGVLKDDERRRQKLEERRQEFLASQKKRELYESVQRVQPSEDTSPS</sequence>
<evidence type="ECO:0000256" key="1">
    <source>
        <dbReference type="ARBA" id="ARBA00004173"/>
    </source>
</evidence>
<dbReference type="GO" id="GO:0005739">
    <property type="term" value="C:mitochondrion"/>
    <property type="evidence" value="ECO:0007669"/>
    <property type="project" value="UniProtKB-SubCell"/>
</dbReference>
<evidence type="ECO:0000313" key="5">
    <source>
        <dbReference type="EMBL" id="KAF5316657.1"/>
    </source>
</evidence>
<comment type="caution">
    <text evidence="5">The sequence shown here is derived from an EMBL/GenBank/DDBJ whole genome shotgun (WGS) entry which is preliminary data.</text>
</comment>
<evidence type="ECO:0000256" key="4">
    <source>
        <dbReference type="ARBA" id="ARBA00023128"/>
    </source>
</evidence>
<dbReference type="Pfam" id="PF15786">
    <property type="entry name" value="PET117"/>
    <property type="match status" value="1"/>
</dbReference>
<evidence type="ECO:0000256" key="2">
    <source>
        <dbReference type="ARBA" id="ARBA00008197"/>
    </source>
</evidence>
<dbReference type="AlphaFoldDB" id="A0A8H5B6K5"/>
<dbReference type="OrthoDB" id="76305at2759"/>
<protein>
    <recommendedName>
        <fullName evidence="7">Cytochrome c oxidase assembly protein</fullName>
    </recommendedName>
</protein>
<evidence type="ECO:0008006" key="7">
    <source>
        <dbReference type="Google" id="ProtNLM"/>
    </source>
</evidence>
<evidence type="ECO:0000256" key="3">
    <source>
        <dbReference type="ARBA" id="ARBA00022946"/>
    </source>
</evidence>
<keyword evidence="4" id="KW-0496">Mitochondrion</keyword>
<keyword evidence="6" id="KW-1185">Reference proteome</keyword>
<keyword evidence="3" id="KW-0809">Transit peptide</keyword>
<dbReference type="EMBL" id="JAACJJ010000042">
    <property type="protein sequence ID" value="KAF5316657.1"/>
    <property type="molecule type" value="Genomic_DNA"/>
</dbReference>
<reference evidence="5 6" key="1">
    <citation type="journal article" date="2020" name="ISME J.">
        <title>Uncovering the hidden diversity of litter-decomposition mechanisms in mushroom-forming fungi.</title>
        <authorList>
            <person name="Floudas D."/>
            <person name="Bentzer J."/>
            <person name="Ahren D."/>
            <person name="Johansson T."/>
            <person name="Persson P."/>
            <person name="Tunlid A."/>
        </authorList>
    </citation>
    <scope>NUCLEOTIDE SEQUENCE [LARGE SCALE GENOMIC DNA]</scope>
    <source>
        <strain evidence="5 6">CBS 101986</strain>
    </source>
</reference>
<accession>A0A8H5B6K5</accession>
<organism evidence="5 6">
    <name type="scientific">Psilocybe cf. subviscida</name>
    <dbReference type="NCBI Taxonomy" id="2480587"/>
    <lineage>
        <taxon>Eukaryota</taxon>
        <taxon>Fungi</taxon>
        <taxon>Dikarya</taxon>
        <taxon>Basidiomycota</taxon>
        <taxon>Agaricomycotina</taxon>
        <taxon>Agaricomycetes</taxon>
        <taxon>Agaricomycetidae</taxon>
        <taxon>Agaricales</taxon>
        <taxon>Agaricineae</taxon>
        <taxon>Strophariaceae</taxon>
        <taxon>Psilocybe</taxon>
    </lineage>
</organism>
<comment type="similarity">
    <text evidence="2">Belongs to the PET117 family.</text>
</comment>
<dbReference type="InterPro" id="IPR031568">
    <property type="entry name" value="Pet117"/>
</dbReference>
<evidence type="ECO:0000313" key="6">
    <source>
        <dbReference type="Proteomes" id="UP000567179"/>
    </source>
</evidence>